<organism evidence="1 2">
    <name type="scientific">Pseudopedobacter saltans</name>
    <dbReference type="NCBI Taxonomy" id="151895"/>
    <lineage>
        <taxon>Bacteria</taxon>
        <taxon>Pseudomonadati</taxon>
        <taxon>Bacteroidota</taxon>
        <taxon>Sphingobacteriia</taxon>
        <taxon>Sphingobacteriales</taxon>
        <taxon>Sphingobacteriaceae</taxon>
        <taxon>Pseudopedobacter</taxon>
    </lineage>
</organism>
<dbReference type="AlphaFoldDB" id="A0A2W5GMB8"/>
<gene>
    <name evidence="1" type="ORF">DI598_14610</name>
</gene>
<comment type="caution">
    <text evidence="1">The sequence shown here is derived from an EMBL/GenBank/DDBJ whole genome shotgun (WGS) entry which is preliminary data.</text>
</comment>
<dbReference type="Proteomes" id="UP000249645">
    <property type="component" value="Unassembled WGS sequence"/>
</dbReference>
<accession>A0A2W5GMB8</accession>
<evidence type="ECO:0000313" key="2">
    <source>
        <dbReference type="Proteomes" id="UP000249645"/>
    </source>
</evidence>
<reference evidence="1 2" key="1">
    <citation type="submission" date="2017-11" db="EMBL/GenBank/DDBJ databases">
        <title>Infants hospitalized years apart are colonized by the same room-sourced microbial strains.</title>
        <authorList>
            <person name="Brooks B."/>
            <person name="Olm M.R."/>
            <person name="Firek B.A."/>
            <person name="Baker R."/>
            <person name="Thomas B.C."/>
            <person name="Morowitz M.J."/>
            <person name="Banfield J.F."/>
        </authorList>
    </citation>
    <scope>NUCLEOTIDE SEQUENCE [LARGE SCALE GENOMIC DNA]</scope>
    <source>
        <strain evidence="1">S2_009_000_R2_76</strain>
    </source>
</reference>
<proteinExistence type="predicted"/>
<evidence type="ECO:0000313" key="1">
    <source>
        <dbReference type="EMBL" id="PZP44362.1"/>
    </source>
</evidence>
<name>A0A2W5GMB8_9SPHI</name>
<dbReference type="EMBL" id="QFOI01000320">
    <property type="protein sequence ID" value="PZP44362.1"/>
    <property type="molecule type" value="Genomic_DNA"/>
</dbReference>
<sequence length="144" mass="16937">MEITRDIICQVYAGQKSKRTIDLVLNTFIPEYERLNLDYAFNSDANGICFNTEDEMINYFINNNGLNQTFYWNKYHDNPDKIMVGVNITEDDMLIVSLTIDGNKETERRYFTKLKEILKSEIGVISYIKPVDYESGKDFIKKYQ</sequence>
<protein>
    <submittedName>
        <fullName evidence="1">Uncharacterized protein</fullName>
    </submittedName>
</protein>